<evidence type="ECO:0000256" key="1">
    <source>
        <dbReference type="SAM" id="MobiDB-lite"/>
    </source>
</evidence>
<dbReference type="Pfam" id="PF21298">
    <property type="entry name" value="TopBP1_BRCT0"/>
    <property type="match status" value="1"/>
</dbReference>
<dbReference type="InterPro" id="IPR049542">
    <property type="entry name" value="TopBP1-like_BRCT0"/>
</dbReference>
<dbReference type="SMART" id="SM00292">
    <property type="entry name" value="BRCT"/>
    <property type="match status" value="2"/>
</dbReference>
<accession>A0A7R9KE55</accession>
<dbReference type="InterPro" id="IPR035899">
    <property type="entry name" value="DBL_dom_sf"/>
</dbReference>
<dbReference type="EMBL" id="OC855100">
    <property type="protein sequence ID" value="CAD7621229.1"/>
    <property type="molecule type" value="Genomic_DNA"/>
</dbReference>
<dbReference type="Gene3D" id="3.40.50.10190">
    <property type="entry name" value="BRCT domain"/>
    <property type="match status" value="3"/>
</dbReference>
<dbReference type="PROSITE" id="PS50172">
    <property type="entry name" value="BRCT"/>
    <property type="match status" value="1"/>
</dbReference>
<dbReference type="Proteomes" id="UP000759131">
    <property type="component" value="Unassembled WGS sequence"/>
</dbReference>
<dbReference type="CDD" id="cd00160">
    <property type="entry name" value="RhoGEF"/>
    <property type="match status" value="1"/>
</dbReference>
<protein>
    <recommendedName>
        <fullName evidence="6">ECT2</fullName>
    </recommendedName>
</protein>
<dbReference type="Gene3D" id="1.20.900.10">
    <property type="entry name" value="Dbl homology (DH) domain"/>
    <property type="match status" value="2"/>
</dbReference>
<dbReference type="GO" id="GO:0005938">
    <property type="term" value="C:cell cortex"/>
    <property type="evidence" value="ECO:0007669"/>
    <property type="project" value="TreeGrafter"/>
</dbReference>
<gene>
    <name evidence="4" type="ORF">OSB1V03_LOCUS1703</name>
</gene>
<feature type="region of interest" description="Disordered" evidence="1">
    <location>
        <begin position="803"/>
        <end position="830"/>
    </location>
</feature>
<dbReference type="Gene3D" id="2.30.29.30">
    <property type="entry name" value="Pleckstrin-homology domain (PH domain)/Phosphotyrosine-binding domain (PTB)"/>
    <property type="match status" value="1"/>
</dbReference>
<dbReference type="Pfam" id="PF00621">
    <property type="entry name" value="RhoGEF"/>
    <property type="match status" value="1"/>
</dbReference>
<dbReference type="PROSITE" id="PS50010">
    <property type="entry name" value="DH_2"/>
    <property type="match status" value="1"/>
</dbReference>
<dbReference type="GO" id="GO:0005085">
    <property type="term" value="F:guanyl-nucleotide exchange factor activity"/>
    <property type="evidence" value="ECO:0007669"/>
    <property type="project" value="InterPro"/>
</dbReference>
<organism evidence="4">
    <name type="scientific">Medioppia subpectinata</name>
    <dbReference type="NCBI Taxonomy" id="1979941"/>
    <lineage>
        <taxon>Eukaryota</taxon>
        <taxon>Metazoa</taxon>
        <taxon>Ecdysozoa</taxon>
        <taxon>Arthropoda</taxon>
        <taxon>Chelicerata</taxon>
        <taxon>Arachnida</taxon>
        <taxon>Acari</taxon>
        <taxon>Acariformes</taxon>
        <taxon>Sarcoptiformes</taxon>
        <taxon>Oribatida</taxon>
        <taxon>Brachypylina</taxon>
        <taxon>Oppioidea</taxon>
        <taxon>Oppiidae</taxon>
        <taxon>Medioppia</taxon>
    </lineage>
</organism>
<dbReference type="AlphaFoldDB" id="A0A7R9KE55"/>
<feature type="domain" description="DH" evidence="2">
    <location>
        <begin position="359"/>
        <end position="510"/>
    </location>
</feature>
<evidence type="ECO:0000313" key="4">
    <source>
        <dbReference type="EMBL" id="CAD7621229.1"/>
    </source>
</evidence>
<dbReference type="InterPro" id="IPR049395">
    <property type="entry name" value="ECT2_PH"/>
</dbReference>
<dbReference type="GO" id="GO:0007399">
    <property type="term" value="P:nervous system development"/>
    <property type="evidence" value="ECO:0007669"/>
    <property type="project" value="TreeGrafter"/>
</dbReference>
<dbReference type="InterPro" id="IPR001357">
    <property type="entry name" value="BRCT_dom"/>
</dbReference>
<evidence type="ECO:0008006" key="6">
    <source>
        <dbReference type="Google" id="ProtNLM"/>
    </source>
</evidence>
<dbReference type="OrthoDB" id="9997817at2759"/>
<dbReference type="PANTHER" id="PTHR16777">
    <property type="entry name" value="PROTEIN ECT2"/>
    <property type="match status" value="1"/>
</dbReference>
<dbReference type="PANTHER" id="PTHR16777:SF2">
    <property type="entry name" value="PROTEIN ECT2"/>
    <property type="match status" value="1"/>
</dbReference>
<dbReference type="SMART" id="SM00325">
    <property type="entry name" value="RhoGEF"/>
    <property type="match status" value="1"/>
</dbReference>
<evidence type="ECO:0000259" key="3">
    <source>
        <dbReference type="PROSITE" id="PS50172"/>
    </source>
</evidence>
<dbReference type="InterPro" id="IPR011993">
    <property type="entry name" value="PH-like_dom_sf"/>
</dbReference>
<sequence>MTANMSEKCVKKLVIVGHDLSLQPIVETAAKHFNIEIQLYDESKDECFESLDKESVLYVCDTFSGHIFDELMKHKKHIISPIVLQQCVDQNTPLPQPKYPLYNYFLKDAIICFSPTTKDETEMVNHFLNRIRFMSGQSRKDMKSGKSFDRTHLIESRTDTNNYRCAVIYGIPILFKEWIEELWQHRNDSHFDPNDMNLINKFKIKAFHGLGLAFVGFSKEKPLEVNEREEMEILTKAFDGQVVDPYSNSCTHIILNANKGDKIDINFDQYERIPDNVVYKNWFTESVHIKNREEEEIHHYFSQKLRELCRTPSTCGKSSVNGLGVLSPDYDISFSLDSSVSKSKLDADLKALDQKSKSHTYHVCYELCENEANYVKILKAILSIFREPLINHSEPQLLPNDIELKTIFGCLPPLIEVHEQILKKLENIIQNWSEDNEIGKVFVEHVSQTDKQCGRQTLKELLINPIQRLPRIELCLKALLDKTPETKSDYKSLKEALNTIVEVNKRINKGKEKTEGQMKMFDIINDIEDCPPTLLSSHRQFIANCDVRLLILNEAKEITKFDNYLFTCILFNDLLMLCKKRTLKRTNSLTQKGSTNYPNSAGIKKNSSKKSFKHIETIELSRIKYIVNDKSDEFSNCFAIITIPLANERSFSAYPFEVKTPEFDKHNFMDHITQTILQLMPDFSQENIIREQSFRELDFACSNVIARNVSKSKYAIYRTKEKINRTFSVRRQSLAPAMSLESLHVPPLQSSLPPSSPSTGRRISRMFSGFLSPKTLPNRNSNRYLSSMTSMTSLNENSDIEIDSNFSLPTTPAPRKKNKCSTNTEHILEI</sequence>
<evidence type="ECO:0000259" key="2">
    <source>
        <dbReference type="PROSITE" id="PS50010"/>
    </source>
</evidence>
<dbReference type="InterPro" id="IPR036420">
    <property type="entry name" value="BRCT_dom_sf"/>
</dbReference>
<dbReference type="GO" id="GO:2000431">
    <property type="term" value="P:regulation of cytokinesis, actomyosin contractile ring assembly"/>
    <property type="evidence" value="ECO:0007669"/>
    <property type="project" value="InterPro"/>
</dbReference>
<dbReference type="GO" id="GO:0000281">
    <property type="term" value="P:mitotic cytokinesis"/>
    <property type="evidence" value="ECO:0007669"/>
    <property type="project" value="TreeGrafter"/>
</dbReference>
<reference evidence="4" key="1">
    <citation type="submission" date="2020-11" db="EMBL/GenBank/DDBJ databases">
        <authorList>
            <person name="Tran Van P."/>
        </authorList>
    </citation>
    <scope>NUCLEOTIDE SEQUENCE</scope>
</reference>
<feature type="domain" description="BRCT" evidence="3">
    <location>
        <begin position="202"/>
        <end position="300"/>
    </location>
</feature>
<evidence type="ECO:0000313" key="5">
    <source>
        <dbReference type="Proteomes" id="UP000759131"/>
    </source>
</evidence>
<name>A0A7R9KE55_9ACAR</name>
<keyword evidence="5" id="KW-1185">Reference proteome</keyword>
<dbReference type="GO" id="GO:0005634">
    <property type="term" value="C:nucleus"/>
    <property type="evidence" value="ECO:0007669"/>
    <property type="project" value="InterPro"/>
</dbReference>
<proteinExistence type="predicted"/>
<dbReference type="Pfam" id="PF21242">
    <property type="entry name" value="ECT2_PH"/>
    <property type="match status" value="1"/>
</dbReference>
<dbReference type="InterPro" id="IPR026817">
    <property type="entry name" value="Ect2"/>
</dbReference>
<feature type="compositionally biased region" description="Polar residues" evidence="1">
    <location>
        <begin position="820"/>
        <end position="830"/>
    </location>
</feature>
<dbReference type="GO" id="GO:0005096">
    <property type="term" value="F:GTPase activator activity"/>
    <property type="evidence" value="ECO:0007669"/>
    <property type="project" value="InterPro"/>
</dbReference>
<dbReference type="SUPFAM" id="SSF52113">
    <property type="entry name" value="BRCT domain"/>
    <property type="match status" value="2"/>
</dbReference>
<dbReference type="InterPro" id="IPR000219">
    <property type="entry name" value="DH_dom"/>
</dbReference>
<dbReference type="SUPFAM" id="SSF50729">
    <property type="entry name" value="PH domain-like"/>
    <property type="match status" value="1"/>
</dbReference>
<dbReference type="SUPFAM" id="SSF48065">
    <property type="entry name" value="DBL homology domain (DH-domain)"/>
    <property type="match status" value="1"/>
</dbReference>
<dbReference type="EMBL" id="CAJPIZ010000525">
    <property type="protein sequence ID" value="CAG2101659.1"/>
    <property type="molecule type" value="Genomic_DNA"/>
</dbReference>